<dbReference type="KEGG" id="nnu:104606813"/>
<dbReference type="InterPro" id="IPR027443">
    <property type="entry name" value="IPNS-like_sf"/>
</dbReference>
<keyword evidence="2 5" id="KW-0479">Metal-binding</keyword>
<evidence type="ECO:0000256" key="5">
    <source>
        <dbReference type="RuleBase" id="RU003682"/>
    </source>
</evidence>
<keyword evidence="3 5" id="KW-0560">Oxidoreductase</keyword>
<evidence type="ECO:0000313" key="6">
    <source>
        <dbReference type="Proteomes" id="UP000189703"/>
    </source>
</evidence>
<dbReference type="GO" id="GO:0051213">
    <property type="term" value="F:dioxygenase activity"/>
    <property type="evidence" value="ECO:0007669"/>
    <property type="project" value="UniProtKB-ARBA"/>
</dbReference>
<dbReference type="OrthoDB" id="288590at2759"/>
<dbReference type="SUPFAM" id="SSF51197">
    <property type="entry name" value="Clavaminate synthase-like"/>
    <property type="match status" value="1"/>
</dbReference>
<comment type="similarity">
    <text evidence="1 5">Belongs to the iron/ascorbate-dependent oxidoreductase family.</text>
</comment>
<dbReference type="GO" id="GO:0046872">
    <property type="term" value="F:metal ion binding"/>
    <property type="evidence" value="ECO:0007669"/>
    <property type="project" value="UniProtKB-KW"/>
</dbReference>
<dbReference type="AlphaFoldDB" id="A0A1U8ARZ9"/>
<reference evidence="7" key="1">
    <citation type="submission" date="2025-08" db="UniProtKB">
        <authorList>
            <consortium name="RefSeq"/>
        </authorList>
    </citation>
    <scope>IDENTIFICATION</scope>
</reference>
<name>A0A1U8ARZ9_NELNU</name>
<dbReference type="PANTHER" id="PTHR10209:SF751">
    <property type="entry name" value="OS06G0255100 PROTEIN"/>
    <property type="match status" value="1"/>
</dbReference>
<evidence type="ECO:0000256" key="4">
    <source>
        <dbReference type="ARBA" id="ARBA00023004"/>
    </source>
</evidence>
<evidence type="ECO:0000256" key="2">
    <source>
        <dbReference type="ARBA" id="ARBA00022723"/>
    </source>
</evidence>
<evidence type="ECO:0000256" key="3">
    <source>
        <dbReference type="ARBA" id="ARBA00023002"/>
    </source>
</evidence>
<evidence type="ECO:0000256" key="1">
    <source>
        <dbReference type="ARBA" id="ARBA00008056"/>
    </source>
</evidence>
<dbReference type="RefSeq" id="XP_010270531.1">
    <property type="nucleotide sequence ID" value="XM_010272229.2"/>
</dbReference>
<accession>A0A1U8ARZ9</accession>
<dbReference type="InterPro" id="IPR044861">
    <property type="entry name" value="IPNS-like_FE2OG_OXY"/>
</dbReference>
<dbReference type="FunFam" id="2.60.120.330:FF:000026">
    <property type="entry name" value="DIBOA-glucoside dioxygenase BX6"/>
    <property type="match status" value="1"/>
</dbReference>
<protein>
    <submittedName>
        <fullName evidence="7">1-aminocyclopropane-1-carboxylate oxidase homolog 1-like</fullName>
    </submittedName>
</protein>
<dbReference type="Pfam" id="PF03171">
    <property type="entry name" value="2OG-FeII_Oxy"/>
    <property type="match status" value="1"/>
</dbReference>
<proteinExistence type="inferred from homology"/>
<dbReference type="Proteomes" id="UP000189703">
    <property type="component" value="Unplaced"/>
</dbReference>
<dbReference type="InterPro" id="IPR005123">
    <property type="entry name" value="Oxoglu/Fe-dep_dioxygenase_dom"/>
</dbReference>
<evidence type="ECO:0000313" key="7">
    <source>
        <dbReference type="RefSeq" id="XP_010270531.1"/>
    </source>
</evidence>
<sequence>MMTNADPAYDRASEVKQFDDSKIGVRGLVESGITTIPRFFVHPSDTLPRPSGPTTALPYEIPVVDLSGVNSDRRSIIIDQVRAASSKLGFFQVTNHGIPTDVLHRTVAAIKAFNELPAETKPQYYHRDMSSGVSFSTNFDLFQSKAASWRDTLQVRLGPTPADFEALPEVCRTEVTKWDQHIQRLGETLMEILSEGLGLERGTLKELSCLEARVMAAHYYPYCPQPDLTFGITSHTDPGALTVVLQNHIGGLQVKNGGDWVDIKPVDGALVINVGDILQILTNDEYRSVEHRVLANPFRDPRVSIAIFFNPSKRGNLFGPLPELVSEEKPALYRPFQFSEFMRRFFTKELDGKSLINYFRLSETEDQIGE</sequence>
<dbReference type="InterPro" id="IPR026992">
    <property type="entry name" value="DIOX_N"/>
</dbReference>
<dbReference type="PANTHER" id="PTHR10209">
    <property type="entry name" value="OXIDOREDUCTASE, 2OG-FE II OXYGENASE FAMILY PROTEIN"/>
    <property type="match status" value="1"/>
</dbReference>
<dbReference type="Gene3D" id="2.60.120.330">
    <property type="entry name" value="B-lactam Antibiotic, Isopenicillin N Synthase, Chain"/>
    <property type="match status" value="1"/>
</dbReference>
<dbReference type="OMA" id="QINEASC"/>
<dbReference type="Pfam" id="PF14226">
    <property type="entry name" value="DIOX_N"/>
    <property type="match status" value="1"/>
</dbReference>
<gene>
    <name evidence="7" type="primary">LOC104606813</name>
</gene>
<organism evidence="6 7">
    <name type="scientific">Nelumbo nucifera</name>
    <name type="common">Sacred lotus</name>
    <dbReference type="NCBI Taxonomy" id="4432"/>
    <lineage>
        <taxon>Eukaryota</taxon>
        <taxon>Viridiplantae</taxon>
        <taxon>Streptophyta</taxon>
        <taxon>Embryophyta</taxon>
        <taxon>Tracheophyta</taxon>
        <taxon>Spermatophyta</taxon>
        <taxon>Magnoliopsida</taxon>
        <taxon>Proteales</taxon>
        <taxon>Nelumbonaceae</taxon>
        <taxon>Nelumbo</taxon>
    </lineage>
</organism>
<dbReference type="PROSITE" id="PS51471">
    <property type="entry name" value="FE2OG_OXY"/>
    <property type="match status" value="1"/>
</dbReference>
<dbReference type="GeneID" id="104606813"/>
<keyword evidence="4 5" id="KW-0408">Iron</keyword>
<keyword evidence="6" id="KW-1185">Reference proteome</keyword>
<dbReference type="eggNOG" id="KOG0143">
    <property type="taxonomic scope" value="Eukaryota"/>
</dbReference>